<organism evidence="2 3">
    <name type="scientific">Notechis scutatus</name>
    <name type="common">mainland tiger snake</name>
    <dbReference type="NCBI Taxonomy" id="8663"/>
    <lineage>
        <taxon>Eukaryota</taxon>
        <taxon>Metazoa</taxon>
        <taxon>Chordata</taxon>
        <taxon>Craniata</taxon>
        <taxon>Vertebrata</taxon>
        <taxon>Euteleostomi</taxon>
        <taxon>Lepidosauria</taxon>
        <taxon>Squamata</taxon>
        <taxon>Bifurcata</taxon>
        <taxon>Unidentata</taxon>
        <taxon>Episquamata</taxon>
        <taxon>Toxicofera</taxon>
        <taxon>Serpentes</taxon>
        <taxon>Colubroidea</taxon>
        <taxon>Elapidae</taxon>
        <taxon>Hydrophiinae</taxon>
        <taxon>Notechis</taxon>
    </lineage>
</organism>
<evidence type="ECO:0000313" key="2">
    <source>
        <dbReference type="Proteomes" id="UP000504612"/>
    </source>
</evidence>
<feature type="compositionally biased region" description="Gly residues" evidence="1">
    <location>
        <begin position="437"/>
        <end position="447"/>
    </location>
</feature>
<protein>
    <submittedName>
        <fullName evidence="3">Coronin-1C</fullName>
    </submittedName>
</protein>
<feature type="region of interest" description="Disordered" evidence="1">
    <location>
        <begin position="223"/>
        <end position="251"/>
    </location>
</feature>
<keyword evidence="2" id="KW-1185">Reference proteome</keyword>
<feature type="region of interest" description="Disordered" evidence="1">
    <location>
        <begin position="302"/>
        <end position="325"/>
    </location>
</feature>
<feature type="region of interest" description="Disordered" evidence="1">
    <location>
        <begin position="161"/>
        <end position="194"/>
    </location>
</feature>
<sequence>MEAAERPHLPEGSGGTQSQQPPHLRKTSKMSRDAWAPMAEQEAGEIPWARGTTDRFQVSTREMQLNRSLEESGTGAQVCGKGPEEPGAMQVFPKQCSEEGRKVNALLYRLEEAKLSIVTSQGESHPSDSPVASERKREMTDRTWPWAQIYNFGCQQSWEREAADGSRETIDAPRGPLRRQISRSDSESSGCAESRHVNRLVLNSPAEESKAGILNWLDFSAGEETGETEISPGRRSQEAEEQTSGDPAMVIEGRGDGLPWPARAPNGCHLGEERKLEEPESVKVDKKGLEIRRSTVLSLDLVSPQTRKPSKWTSSPSLESEEDEGLCGQLGFDLCSPVESLQSPETEARPLGISKSSPSMVVMLRCPSRASSEGCQASGETAWGDKPVLPLQQRKRTMQQEEEKPLKVADVKKTFEKQKPAAEKAASPARKGEMGSVRGGGGGGGSAGSAREEEAAAAAAEAAGRQRRARFFKLHERKCEPIIMTVPRKSDLFQDDLYPDTAGPEAALEAEEWFEGKNADPLLISLKHGYIPGKNRDLKVVRKNILDNKPAANKKSDLISTPKNVPDTSNPQNEAKLEEILKELRSLKDTIAHQDERISKLEQQVAKMAV</sequence>
<proteinExistence type="predicted"/>
<dbReference type="CTD" id="23603"/>
<feature type="region of interest" description="Disordered" evidence="1">
    <location>
        <begin position="66"/>
        <end position="86"/>
    </location>
</feature>
<feature type="region of interest" description="Disordered" evidence="1">
    <location>
        <begin position="552"/>
        <end position="572"/>
    </location>
</feature>
<feature type="compositionally biased region" description="Basic and acidic residues" evidence="1">
    <location>
        <begin position="161"/>
        <end position="171"/>
    </location>
</feature>
<reference evidence="3" key="1">
    <citation type="submission" date="2025-08" db="UniProtKB">
        <authorList>
            <consortium name="RefSeq"/>
        </authorList>
    </citation>
    <scope>IDENTIFICATION</scope>
</reference>
<name>A0A6J1VKY2_9SAUR</name>
<dbReference type="Proteomes" id="UP000504612">
    <property type="component" value="Unplaced"/>
</dbReference>
<dbReference type="GO" id="GO:0007015">
    <property type="term" value="P:actin filament organization"/>
    <property type="evidence" value="ECO:0007669"/>
    <property type="project" value="TreeGrafter"/>
</dbReference>
<dbReference type="SMART" id="SM01167">
    <property type="entry name" value="DUF1900"/>
    <property type="match status" value="1"/>
</dbReference>
<dbReference type="AlphaFoldDB" id="A0A6J1VKY2"/>
<feature type="compositionally biased region" description="Polar residues" evidence="1">
    <location>
        <begin position="303"/>
        <end position="318"/>
    </location>
</feature>
<dbReference type="GO" id="GO:0001755">
    <property type="term" value="P:neural crest cell migration"/>
    <property type="evidence" value="ECO:0007669"/>
    <property type="project" value="TreeGrafter"/>
</dbReference>
<dbReference type="RefSeq" id="XP_026541293.1">
    <property type="nucleotide sequence ID" value="XM_026685508.1"/>
</dbReference>
<gene>
    <name evidence="3" type="primary">CORO1C</name>
</gene>
<dbReference type="GeneID" id="113423933"/>
<feature type="region of interest" description="Disordered" evidence="1">
    <location>
        <begin position="1"/>
        <end position="52"/>
    </location>
</feature>
<dbReference type="InterPro" id="IPR015505">
    <property type="entry name" value="Coronin"/>
</dbReference>
<feature type="compositionally biased region" description="Polar residues" evidence="1">
    <location>
        <begin position="558"/>
        <end position="572"/>
    </location>
</feature>
<feature type="region of interest" description="Disordered" evidence="1">
    <location>
        <begin position="414"/>
        <end position="461"/>
    </location>
</feature>
<dbReference type="PANTHER" id="PTHR10856:SF10">
    <property type="entry name" value="CORONIN-1C"/>
    <property type="match status" value="1"/>
</dbReference>
<evidence type="ECO:0000313" key="3">
    <source>
        <dbReference type="RefSeq" id="XP_026541293.1"/>
    </source>
</evidence>
<accession>A0A6J1VKY2</accession>
<dbReference type="Pfam" id="PF16300">
    <property type="entry name" value="WD40_4"/>
    <property type="match status" value="1"/>
</dbReference>
<dbReference type="PANTHER" id="PTHR10856">
    <property type="entry name" value="CORONIN"/>
    <property type="match status" value="1"/>
</dbReference>
<dbReference type="KEGG" id="nss:113423933"/>
<dbReference type="GO" id="GO:0051015">
    <property type="term" value="F:actin filament binding"/>
    <property type="evidence" value="ECO:0007669"/>
    <property type="project" value="TreeGrafter"/>
</dbReference>
<evidence type="ECO:0000256" key="1">
    <source>
        <dbReference type="SAM" id="MobiDB-lite"/>
    </source>
</evidence>